<dbReference type="Pfam" id="PF07654">
    <property type="entry name" value="C1-set"/>
    <property type="match status" value="1"/>
</dbReference>
<dbReference type="SUPFAM" id="SSF48726">
    <property type="entry name" value="Immunoglobulin"/>
    <property type="match status" value="2"/>
</dbReference>
<feature type="domain" description="Ig-like" evidence="4">
    <location>
        <begin position="16"/>
        <end position="127"/>
    </location>
</feature>
<keyword evidence="5" id="KW-1185">Reference proteome</keyword>
<dbReference type="GeneID" id="121398183"/>
<organism evidence="5 6">
    <name type="scientific">Xenopus laevis</name>
    <name type="common">African clawed frog</name>
    <dbReference type="NCBI Taxonomy" id="8355"/>
    <lineage>
        <taxon>Eukaryota</taxon>
        <taxon>Metazoa</taxon>
        <taxon>Chordata</taxon>
        <taxon>Craniata</taxon>
        <taxon>Vertebrata</taxon>
        <taxon>Euteleostomi</taxon>
        <taxon>Amphibia</taxon>
        <taxon>Batrachia</taxon>
        <taxon>Anura</taxon>
        <taxon>Pipoidea</taxon>
        <taxon>Pipidae</taxon>
        <taxon>Xenopodinae</taxon>
        <taxon>Xenopus</taxon>
        <taxon>Xenopus</taxon>
    </lineage>
</organism>
<dbReference type="InterPro" id="IPR003597">
    <property type="entry name" value="Ig_C1-set"/>
</dbReference>
<keyword evidence="2" id="KW-0472">Membrane</keyword>
<protein>
    <submittedName>
        <fullName evidence="6">Natural cytotoxicity triggering receptor 3 ligand 1-like</fullName>
    </submittedName>
</protein>
<gene>
    <name evidence="6" type="primary">LOC121398183</name>
</gene>
<keyword evidence="3" id="KW-0732">Signal</keyword>
<evidence type="ECO:0000256" key="3">
    <source>
        <dbReference type="SAM" id="SignalP"/>
    </source>
</evidence>
<dbReference type="CTD" id="121398183"/>
<dbReference type="AlphaFoldDB" id="A0A8J1LTS0"/>
<keyword evidence="2" id="KW-0812">Transmembrane</keyword>
<dbReference type="FunFam" id="2.60.40.10:FF:001726">
    <property type="entry name" value="Signal-regulatory protein beta 3"/>
    <property type="match status" value="1"/>
</dbReference>
<evidence type="ECO:0000313" key="5">
    <source>
        <dbReference type="Proteomes" id="UP000186698"/>
    </source>
</evidence>
<dbReference type="InterPro" id="IPR013783">
    <property type="entry name" value="Ig-like_fold"/>
</dbReference>
<dbReference type="OrthoDB" id="10043043at2759"/>
<evidence type="ECO:0000259" key="4">
    <source>
        <dbReference type="PROSITE" id="PS50835"/>
    </source>
</evidence>
<dbReference type="RefSeq" id="XP_041432937.1">
    <property type="nucleotide sequence ID" value="XM_041577003.1"/>
</dbReference>
<reference evidence="6" key="1">
    <citation type="submission" date="2025-08" db="UniProtKB">
        <authorList>
            <consortium name="RefSeq"/>
        </authorList>
    </citation>
    <scope>IDENTIFICATION</scope>
    <source>
        <strain evidence="6">J_2021</strain>
        <tissue evidence="6">Erythrocytes</tissue>
    </source>
</reference>
<keyword evidence="1" id="KW-0393">Immunoglobulin domain</keyword>
<feature type="transmembrane region" description="Helical" evidence="2">
    <location>
        <begin position="242"/>
        <end position="261"/>
    </location>
</feature>
<feature type="domain" description="Ig-like" evidence="4">
    <location>
        <begin position="134"/>
        <end position="227"/>
    </location>
</feature>
<evidence type="ECO:0000313" key="6">
    <source>
        <dbReference type="RefSeq" id="XP_041432937.1"/>
    </source>
</evidence>
<dbReference type="InterPro" id="IPR050380">
    <property type="entry name" value="Immune_Resp_Modulators"/>
</dbReference>
<evidence type="ECO:0000256" key="2">
    <source>
        <dbReference type="SAM" id="Phobius"/>
    </source>
</evidence>
<accession>A0A8J1LTS0</accession>
<sequence>MEQRHILLVFLFSFLPKSESLLNVTVPHTHQATLGTNTSILCKFRIDYPPFDAQYLLIFWYLNDREILNYTRMYTKVKTLNSRLSINKDATKYGLASLDIADVRVSDEGKYTCCVLYTPERRERKVYFWVYAPPRITVTNNIVIKDKESILSASITGFYPVEIDIMWLRDGEILAGGTVLTPQRNTDGTYRVNSTLTIEPTEENQNQNFSIRVQHESLTAFLQEDFQLIYGDLKSLNKTSRLIFSSSTFGVWALIAWLLPYSM</sequence>
<dbReference type="Proteomes" id="UP000186698">
    <property type="component" value="Chromosome 9_10L"/>
</dbReference>
<dbReference type="Gene3D" id="2.60.40.10">
    <property type="entry name" value="Immunoglobulins"/>
    <property type="match status" value="2"/>
</dbReference>
<dbReference type="PROSITE" id="PS50835">
    <property type="entry name" value="IG_LIKE"/>
    <property type="match status" value="2"/>
</dbReference>
<name>A0A8J1LTS0_XENLA</name>
<keyword evidence="2" id="KW-1133">Transmembrane helix</keyword>
<dbReference type="SMART" id="SM00407">
    <property type="entry name" value="IGc1"/>
    <property type="match status" value="1"/>
</dbReference>
<proteinExistence type="predicted"/>
<dbReference type="InterPro" id="IPR007110">
    <property type="entry name" value="Ig-like_dom"/>
</dbReference>
<feature type="signal peptide" evidence="3">
    <location>
        <begin position="1"/>
        <end position="20"/>
    </location>
</feature>
<dbReference type="PANTHER" id="PTHR23411">
    <property type="entry name" value="TAPASIN"/>
    <property type="match status" value="1"/>
</dbReference>
<dbReference type="InterPro" id="IPR036179">
    <property type="entry name" value="Ig-like_dom_sf"/>
</dbReference>
<dbReference type="InterPro" id="IPR013106">
    <property type="entry name" value="Ig_V-set"/>
</dbReference>
<feature type="chain" id="PRO_5035205498" evidence="3">
    <location>
        <begin position="21"/>
        <end position="263"/>
    </location>
</feature>
<evidence type="ECO:0000256" key="1">
    <source>
        <dbReference type="ARBA" id="ARBA00023319"/>
    </source>
</evidence>
<dbReference type="KEGG" id="xla:121398183"/>
<dbReference type="Pfam" id="PF07686">
    <property type="entry name" value="V-set"/>
    <property type="match status" value="1"/>
</dbReference>